<evidence type="ECO:0000313" key="4">
    <source>
        <dbReference type="Proteomes" id="UP000636888"/>
    </source>
</evidence>
<sequence>MLLLNSLFPSGTPLKELMESEPEPPSHTRPADGTISVEATLSELVRDVRFRRGNSVAWGSAQEGMPLFSQDAVQTLDRSGARISFDAHNHLELGSNSMVLVERVKEETDGVRRYRVRVQGELEGSLVPTRKMNLELETAGHVARIGKKGADFRVVTLNDDSSSVSVYSGEAQLLRPGHPLVVTANQGVTLRRGVAVSAVYALPAPPQLQGCRSGQYRYRVIPPRLTFTWKGAPGEYRFQLSRWAHFGETILDLRVSSTSFTTQQLEKGNYYWRVSRIEDGRVGRFSTIGRLEVVQSQTPPPLTVSFPGERATASTYVLQGKCEPGTRIFVDGKEVTGCEEGEFRHEVSLKPGVNLIRVEAVDPAGNSAYASRIVYGEGSSEGAEGSQPAVLTVPRNGAGGEGSP</sequence>
<dbReference type="EMBL" id="JAEMHM010000001">
    <property type="protein sequence ID" value="MBJ6723278.1"/>
    <property type="molecule type" value="Genomic_DNA"/>
</dbReference>
<gene>
    <name evidence="3" type="ORF">JFN93_01035</name>
</gene>
<dbReference type="AlphaFoldDB" id="A0A8J7JAD9"/>
<evidence type="ECO:0000313" key="3">
    <source>
        <dbReference type="EMBL" id="MBJ6723278.1"/>
    </source>
</evidence>
<dbReference type="Gene3D" id="2.60.40.10">
    <property type="entry name" value="Immunoglobulins"/>
    <property type="match status" value="2"/>
</dbReference>
<reference evidence="3" key="1">
    <citation type="submission" date="2020-12" db="EMBL/GenBank/DDBJ databases">
        <title>Geomonas sp. Red875, isolated from river sediment.</title>
        <authorList>
            <person name="Xu Z."/>
            <person name="Zhang Z."/>
            <person name="Masuda Y."/>
            <person name="Itoh H."/>
            <person name="Senoo K."/>
        </authorList>
    </citation>
    <scope>NUCLEOTIDE SEQUENCE</scope>
    <source>
        <strain evidence="3">Red875</strain>
    </source>
</reference>
<accession>A0A8J7JAD9</accession>
<keyword evidence="4" id="KW-1185">Reference proteome</keyword>
<feature type="compositionally biased region" description="Low complexity" evidence="1">
    <location>
        <begin position="377"/>
        <end position="386"/>
    </location>
</feature>
<proteinExistence type="predicted"/>
<organism evidence="3 4">
    <name type="scientific">Geomesophilobacter sediminis</name>
    <dbReference type="NCBI Taxonomy" id="2798584"/>
    <lineage>
        <taxon>Bacteria</taxon>
        <taxon>Pseudomonadati</taxon>
        <taxon>Thermodesulfobacteriota</taxon>
        <taxon>Desulfuromonadia</taxon>
        <taxon>Geobacterales</taxon>
        <taxon>Geobacteraceae</taxon>
        <taxon>Geomesophilobacter</taxon>
    </lineage>
</organism>
<dbReference type="Pfam" id="PF04773">
    <property type="entry name" value="FecR"/>
    <property type="match status" value="1"/>
</dbReference>
<protein>
    <submittedName>
        <fullName evidence="3">FecR domain-containing protein</fullName>
    </submittedName>
</protein>
<evidence type="ECO:0000259" key="2">
    <source>
        <dbReference type="Pfam" id="PF04773"/>
    </source>
</evidence>
<dbReference type="Proteomes" id="UP000636888">
    <property type="component" value="Unassembled WGS sequence"/>
</dbReference>
<feature type="region of interest" description="Disordered" evidence="1">
    <location>
        <begin position="1"/>
        <end position="33"/>
    </location>
</feature>
<name>A0A8J7JAD9_9BACT</name>
<dbReference type="InterPro" id="IPR013783">
    <property type="entry name" value="Ig-like_fold"/>
</dbReference>
<comment type="caution">
    <text evidence="3">The sequence shown here is derived from an EMBL/GenBank/DDBJ whole genome shotgun (WGS) entry which is preliminary data.</text>
</comment>
<evidence type="ECO:0000256" key="1">
    <source>
        <dbReference type="SAM" id="MobiDB-lite"/>
    </source>
</evidence>
<feature type="domain" description="FecR protein" evidence="2">
    <location>
        <begin position="72"/>
        <end position="171"/>
    </location>
</feature>
<feature type="region of interest" description="Disordered" evidence="1">
    <location>
        <begin position="377"/>
        <end position="404"/>
    </location>
</feature>
<dbReference type="InterPro" id="IPR006860">
    <property type="entry name" value="FecR"/>
</dbReference>